<dbReference type="EMBL" id="AB035570">
    <property type="protein sequence ID" value="BAA96514.1"/>
    <property type="molecule type" value="Genomic_DNA"/>
</dbReference>
<accession>Q9KWI6</accession>
<dbReference type="GO" id="GO:0042314">
    <property type="term" value="F:bacteriochlorophyll binding"/>
    <property type="evidence" value="ECO:0007669"/>
    <property type="project" value="UniProtKB-KW"/>
</dbReference>
<sequence length="52" mass="5772">MADTDRPNVGTYLTDEEAKEIHGAFMGTFGLYVGIAVVAHILLWVNKPWLPL</sequence>
<evidence type="ECO:0000256" key="15">
    <source>
        <dbReference type="PIRSR" id="PIRSR002900-1"/>
    </source>
</evidence>
<evidence type="ECO:0000256" key="11">
    <source>
        <dbReference type="ARBA" id="ARBA00022989"/>
    </source>
</evidence>
<feature type="domain" description="Antenna complex alpha/beta subunit" evidence="17">
    <location>
        <begin position="15"/>
        <end position="50"/>
    </location>
</feature>
<dbReference type="Pfam" id="PF00556">
    <property type="entry name" value="LHC"/>
    <property type="match status" value="1"/>
</dbReference>
<dbReference type="InterPro" id="IPR000066">
    <property type="entry name" value="Antenna_a/b"/>
</dbReference>
<evidence type="ECO:0000256" key="2">
    <source>
        <dbReference type="ARBA" id="ARBA00004249"/>
    </source>
</evidence>
<feature type="binding site" description="axial binding residue" evidence="15">
    <location>
        <position position="40"/>
    </location>
    <ligand>
        <name>a bacteriochlorophyll</name>
        <dbReference type="ChEBI" id="CHEBI:38201"/>
    </ligand>
    <ligandPart>
        <name>Mg</name>
        <dbReference type="ChEBI" id="CHEBI:25107"/>
    </ligandPart>
</feature>
<feature type="transmembrane region" description="Helical" evidence="16">
    <location>
        <begin position="21"/>
        <end position="45"/>
    </location>
</feature>
<evidence type="ECO:0000313" key="18">
    <source>
        <dbReference type="EMBL" id="BAA96514.1"/>
    </source>
</evidence>
<keyword evidence="11 16" id="KW-1133">Transmembrane helix</keyword>
<comment type="similarity">
    <text evidence="3">Belongs to the antenna complex beta subunit family.</text>
</comment>
<keyword evidence="6" id="KW-0042">Antenna complex</keyword>
<dbReference type="NCBIfam" id="NF040862">
    <property type="entry name" value="pufB_517_ASD"/>
    <property type="match status" value="1"/>
</dbReference>
<reference evidence="18" key="1">
    <citation type="journal article" date="2002" name="Nature">
        <title>Unsuspected diversity among marine aerobic anoxygenic phototrophs.</title>
        <authorList>
            <person name="Beja O."/>
            <person name="Suzuki M.T."/>
            <person name="Heidelberg J.F."/>
            <person name="Nelson W.C."/>
            <person name="Preston C.M."/>
            <person name="Hamada T."/>
            <person name="Eisen J.A."/>
            <person name="Fraser C.M."/>
            <person name="DeLong E.F."/>
        </authorList>
    </citation>
    <scope>NUCLEOTIDE SEQUENCE</scope>
    <source>
        <strain evidence="18">MBIC2294</strain>
    </source>
</reference>
<dbReference type="SUPFAM" id="SSF56918">
    <property type="entry name" value="Light-harvesting complex subunits"/>
    <property type="match status" value="1"/>
</dbReference>
<protein>
    <submittedName>
        <fullName evidence="18">Beta subunit of light-harvesting 1 complex</fullName>
    </submittedName>
</protein>
<dbReference type="GO" id="GO:0005886">
    <property type="term" value="C:plasma membrane"/>
    <property type="evidence" value="ECO:0007669"/>
    <property type="project" value="UniProtKB-SubCell"/>
</dbReference>
<dbReference type="GO" id="GO:0019684">
    <property type="term" value="P:photosynthesis, light reaction"/>
    <property type="evidence" value="ECO:0007669"/>
    <property type="project" value="InterPro"/>
</dbReference>
<evidence type="ECO:0000256" key="5">
    <source>
        <dbReference type="ARBA" id="ARBA00022494"/>
    </source>
</evidence>
<evidence type="ECO:0000256" key="16">
    <source>
        <dbReference type="SAM" id="Phobius"/>
    </source>
</evidence>
<organism evidence="18">
    <name type="scientific">Erythrobacter longus</name>
    <dbReference type="NCBI Taxonomy" id="1044"/>
    <lineage>
        <taxon>Bacteria</taxon>
        <taxon>Pseudomonadati</taxon>
        <taxon>Pseudomonadota</taxon>
        <taxon>Alphaproteobacteria</taxon>
        <taxon>Sphingomonadales</taxon>
        <taxon>Erythrobacteraceae</taxon>
        <taxon>Erythrobacter/Porphyrobacter group</taxon>
        <taxon>Erythrobacter</taxon>
    </lineage>
</organism>
<evidence type="ECO:0000256" key="9">
    <source>
        <dbReference type="ARBA" id="ARBA00022842"/>
    </source>
</evidence>
<gene>
    <name evidence="18" type="primary">pufB</name>
</gene>
<dbReference type="InterPro" id="IPR002362">
    <property type="entry name" value="LHB-1/5"/>
</dbReference>
<dbReference type="Gene3D" id="1.20.5.250">
    <property type="match status" value="1"/>
</dbReference>
<proteinExistence type="inferred from homology"/>
<dbReference type="InterPro" id="IPR023623">
    <property type="entry name" value="Antenna_beta_CS"/>
</dbReference>
<evidence type="ECO:0000256" key="3">
    <source>
        <dbReference type="ARBA" id="ARBA00011052"/>
    </source>
</evidence>
<keyword evidence="12" id="KW-0157">Chromophore</keyword>
<evidence type="ECO:0000256" key="13">
    <source>
        <dbReference type="ARBA" id="ARBA00023136"/>
    </source>
</evidence>
<dbReference type="PROSITE" id="PS00969">
    <property type="entry name" value="ANTENNA_COMP_BETA"/>
    <property type="match status" value="1"/>
</dbReference>
<feature type="binding site" description="axial binding residue" evidence="15">
    <location>
        <position position="22"/>
    </location>
    <ligand>
        <name>a bacteriochlorophyll</name>
        <dbReference type="ChEBI" id="CHEBI:38201"/>
    </ligand>
    <ligandPart>
        <name>Mg</name>
        <dbReference type="ChEBI" id="CHEBI:25107"/>
    </ligandPart>
</feature>
<keyword evidence="5" id="KW-0148">Chlorophyll</keyword>
<dbReference type="PIRSF" id="PIRSF002900">
    <property type="entry name" value="Antenna_beta"/>
    <property type="match status" value="1"/>
</dbReference>
<evidence type="ECO:0000256" key="14">
    <source>
        <dbReference type="ARBA" id="ARBA00023243"/>
    </source>
</evidence>
<evidence type="ECO:0000256" key="12">
    <source>
        <dbReference type="ARBA" id="ARBA00022991"/>
    </source>
</evidence>
<keyword evidence="4" id="KW-1003">Cell membrane</keyword>
<evidence type="ECO:0000259" key="17">
    <source>
        <dbReference type="Pfam" id="PF00556"/>
    </source>
</evidence>
<evidence type="ECO:0000256" key="4">
    <source>
        <dbReference type="ARBA" id="ARBA00022475"/>
    </source>
</evidence>
<keyword evidence="10" id="KW-0076">Bacteriochlorophyll</keyword>
<keyword evidence="8 15" id="KW-0479">Metal-binding</keyword>
<comment type="subcellular location">
    <subcellularLocation>
        <location evidence="2">Cell inner membrane</location>
        <topology evidence="2">Single-pass type II membrane protein</topology>
    </subcellularLocation>
</comment>
<keyword evidence="9 15" id="KW-0460">Magnesium</keyword>
<evidence type="ECO:0000256" key="6">
    <source>
        <dbReference type="ARBA" id="ARBA00022549"/>
    </source>
</evidence>
<evidence type="ECO:0000256" key="10">
    <source>
        <dbReference type="ARBA" id="ARBA00022956"/>
    </source>
</evidence>
<dbReference type="PRINTS" id="PR00674">
    <property type="entry name" value="LIGHTHARVSTB"/>
</dbReference>
<dbReference type="GO" id="GO:0046872">
    <property type="term" value="F:metal ion binding"/>
    <property type="evidence" value="ECO:0007669"/>
    <property type="project" value="UniProtKB-KW"/>
</dbReference>
<dbReference type="InterPro" id="IPR023624">
    <property type="entry name" value="Antenna_beta_dom_sf"/>
</dbReference>
<keyword evidence="7 16" id="KW-0812">Transmembrane</keyword>
<dbReference type="AlphaFoldDB" id="Q9KWI6"/>
<evidence type="ECO:0000256" key="1">
    <source>
        <dbReference type="ARBA" id="ARBA00002455"/>
    </source>
</evidence>
<comment type="function">
    <text evidence="1">Antenna complexes are light-harvesting systems, which transfer the excitation energy to the reaction centers.</text>
</comment>
<keyword evidence="13 16" id="KW-0472">Membrane</keyword>
<dbReference type="RefSeq" id="WP_081853298.1">
    <property type="nucleotide sequence ID" value="NZ_JMIW01000003.1"/>
</dbReference>
<keyword evidence="14" id="KW-0437">Light-harvesting polypeptide</keyword>
<evidence type="ECO:0000256" key="7">
    <source>
        <dbReference type="ARBA" id="ARBA00022692"/>
    </source>
</evidence>
<dbReference type="InterPro" id="IPR035889">
    <property type="entry name" value="Light-harvesting_complex"/>
</dbReference>
<evidence type="ECO:0000256" key="8">
    <source>
        <dbReference type="ARBA" id="ARBA00022723"/>
    </source>
</evidence>
<dbReference type="GO" id="GO:0030077">
    <property type="term" value="C:plasma membrane light-harvesting complex"/>
    <property type="evidence" value="ECO:0007669"/>
    <property type="project" value="InterPro"/>
</dbReference>
<dbReference type="OrthoDB" id="7391998at2"/>
<name>Q9KWI6_ERYLO</name>